<dbReference type="Gene3D" id="3.70.10.10">
    <property type="match status" value="1"/>
</dbReference>
<comment type="similarity">
    <text evidence="2 10">Belongs to the beta sliding clamp family.</text>
</comment>
<evidence type="ECO:0000256" key="10">
    <source>
        <dbReference type="PIRNR" id="PIRNR000804"/>
    </source>
</evidence>
<keyword evidence="9" id="KW-0238">DNA-binding</keyword>
<dbReference type="GO" id="GO:0008408">
    <property type="term" value="F:3'-5' exonuclease activity"/>
    <property type="evidence" value="ECO:0007669"/>
    <property type="project" value="InterPro"/>
</dbReference>
<dbReference type="EMBL" id="JAMQKB010000005">
    <property type="protein sequence ID" value="MDC3424280.1"/>
    <property type="molecule type" value="Genomic_DNA"/>
</dbReference>
<feature type="domain" description="DNA polymerase III beta sliding clamp N-terminal" evidence="11">
    <location>
        <begin position="1"/>
        <end position="120"/>
    </location>
</feature>
<evidence type="ECO:0000256" key="7">
    <source>
        <dbReference type="ARBA" id="ARBA00022705"/>
    </source>
</evidence>
<feature type="domain" description="DNA polymerase III beta sliding clamp central" evidence="12">
    <location>
        <begin position="133"/>
        <end position="244"/>
    </location>
</feature>
<proteinExistence type="inferred from homology"/>
<dbReference type="RefSeq" id="WP_272436085.1">
    <property type="nucleotide sequence ID" value="NZ_JAMQKB010000005.1"/>
</dbReference>
<dbReference type="GO" id="GO:0009360">
    <property type="term" value="C:DNA polymerase III complex"/>
    <property type="evidence" value="ECO:0007669"/>
    <property type="project" value="InterPro"/>
</dbReference>
<dbReference type="Pfam" id="PF02767">
    <property type="entry name" value="DNA_pol3_beta_2"/>
    <property type="match status" value="1"/>
</dbReference>
<dbReference type="Pfam" id="PF00712">
    <property type="entry name" value="DNA_pol3_beta"/>
    <property type="match status" value="1"/>
</dbReference>
<accession>A0A9X3WR73</accession>
<dbReference type="NCBIfam" id="TIGR00663">
    <property type="entry name" value="dnan"/>
    <property type="match status" value="1"/>
</dbReference>
<feature type="domain" description="DNA polymerase III beta sliding clamp C-terminal" evidence="13">
    <location>
        <begin position="247"/>
        <end position="372"/>
    </location>
</feature>
<reference evidence="14" key="1">
    <citation type="submission" date="2022-06" db="EMBL/GenBank/DDBJ databases">
        <title>Aquibacillus sp. a new bacterium isolated from soil saline samples.</title>
        <authorList>
            <person name="Galisteo C."/>
            <person name="De La Haba R."/>
            <person name="Sanchez-Porro C."/>
            <person name="Ventosa A."/>
        </authorList>
    </citation>
    <scope>NUCLEOTIDE SEQUENCE</scope>
    <source>
        <strain evidence="14">3ASR75-11</strain>
    </source>
</reference>
<comment type="function">
    <text evidence="10">Confers DNA tethering and processivity to DNA polymerases and other proteins. Acts as a clamp, forming a ring around DNA (a reaction catalyzed by the clamp-loading complex) which diffuses in an ATP-independent manner freely and bidirectionally along dsDNA. Initially characterized for its ability to contact the catalytic subunit of DNA polymerase III (Pol III), a complex, multichain enzyme responsible for most of the replicative synthesis in bacteria; Pol III exhibits 3'-5' exonuclease proofreading activity. The beta chain is required for initiation of replication as well as for processivity of DNA replication.</text>
</comment>
<name>A0A9X3WR73_9BACI</name>
<keyword evidence="15" id="KW-1185">Reference proteome</keyword>
<dbReference type="Pfam" id="PF02768">
    <property type="entry name" value="DNA_pol3_beta_3"/>
    <property type="match status" value="1"/>
</dbReference>
<dbReference type="SMART" id="SM00480">
    <property type="entry name" value="POL3Bc"/>
    <property type="match status" value="1"/>
</dbReference>
<evidence type="ECO:0000256" key="4">
    <source>
        <dbReference type="ARBA" id="ARBA00022490"/>
    </source>
</evidence>
<sequence length="378" mass="41950">MKFDVKKAVLVEGLTKVSKVIAAKSTLPILQGILMEVTEQEIKLTGSDTNETISHCIPVDGENVKVYETGKTVLQKQVVDIVKKSRKEITFTLDGFTTTIRSGKGEFDLNGLDPEEYPKFPKVDLEKPTLVFNGNQFKDFIKKTAFAASDKDTRPVLKGVFCDIQGDCIKLVATDSHRLSRVTHKTSNSADIQLVVPAKSLENAIKLFDLDYEVEVFADNGQLLAFRNGPTIYLTRLIEGNYPETSRLIPSDFKANMRINRKEFLSGLEQIYDIANASDGNTKGTAKLHVNGEACLSSHQAQTGKGRIDIPYESLEGEDGFTISFAVKYAIDSLKALECEEVDFKYTDSMRPFLLSPSSDTSDLEEVQLILPVRTIES</sequence>
<evidence type="ECO:0000256" key="1">
    <source>
        <dbReference type="ARBA" id="ARBA00004496"/>
    </source>
</evidence>
<keyword evidence="7 10" id="KW-0235">DNA replication</keyword>
<dbReference type="Gene3D" id="3.10.150.10">
    <property type="entry name" value="DNA Polymerase III, subunit A, domain 2"/>
    <property type="match status" value="1"/>
</dbReference>
<organism evidence="14 15">
    <name type="scientific">Terrihalobacillus insolitus</name>
    <dbReference type="NCBI Taxonomy" id="2950438"/>
    <lineage>
        <taxon>Bacteria</taxon>
        <taxon>Bacillati</taxon>
        <taxon>Bacillota</taxon>
        <taxon>Bacilli</taxon>
        <taxon>Bacillales</taxon>
        <taxon>Bacillaceae</taxon>
        <taxon>Terrihalobacillus</taxon>
    </lineage>
</organism>
<evidence type="ECO:0000259" key="11">
    <source>
        <dbReference type="Pfam" id="PF00712"/>
    </source>
</evidence>
<comment type="subunit">
    <text evidence="10">Forms a ring-shaped head-to-tail homodimer around DNA.</text>
</comment>
<evidence type="ECO:0000313" key="14">
    <source>
        <dbReference type="EMBL" id="MDC3424280.1"/>
    </source>
</evidence>
<keyword evidence="5 10" id="KW-0808">Transferase</keyword>
<evidence type="ECO:0000256" key="6">
    <source>
        <dbReference type="ARBA" id="ARBA00022695"/>
    </source>
</evidence>
<dbReference type="GO" id="GO:0003677">
    <property type="term" value="F:DNA binding"/>
    <property type="evidence" value="ECO:0007669"/>
    <property type="project" value="UniProtKB-UniRule"/>
</dbReference>
<keyword evidence="4 10" id="KW-0963">Cytoplasm</keyword>
<dbReference type="InterPro" id="IPR022635">
    <property type="entry name" value="DNA_polIII_beta_C"/>
</dbReference>
<dbReference type="InterPro" id="IPR022637">
    <property type="entry name" value="DNA_polIII_beta_cen"/>
</dbReference>
<dbReference type="GO" id="GO:0003887">
    <property type="term" value="F:DNA-directed DNA polymerase activity"/>
    <property type="evidence" value="ECO:0007669"/>
    <property type="project" value="UniProtKB-UniRule"/>
</dbReference>
<comment type="subcellular location">
    <subcellularLocation>
        <location evidence="1 10">Cytoplasm</location>
    </subcellularLocation>
</comment>
<dbReference type="InterPro" id="IPR001001">
    <property type="entry name" value="DNA_polIII_beta"/>
</dbReference>
<dbReference type="PANTHER" id="PTHR30478:SF0">
    <property type="entry name" value="BETA SLIDING CLAMP"/>
    <property type="match status" value="1"/>
</dbReference>
<dbReference type="SUPFAM" id="SSF55979">
    <property type="entry name" value="DNA clamp"/>
    <property type="match status" value="3"/>
</dbReference>
<dbReference type="GO" id="GO:0005737">
    <property type="term" value="C:cytoplasm"/>
    <property type="evidence" value="ECO:0007669"/>
    <property type="project" value="UniProtKB-SubCell"/>
</dbReference>
<keyword evidence="6 10" id="KW-0548">Nucleotidyltransferase</keyword>
<evidence type="ECO:0000313" key="15">
    <source>
        <dbReference type="Proteomes" id="UP001145050"/>
    </source>
</evidence>
<keyword evidence="8 10" id="KW-0239">DNA-directed DNA polymerase</keyword>
<dbReference type="GO" id="GO:0006271">
    <property type="term" value="P:DNA strand elongation involved in DNA replication"/>
    <property type="evidence" value="ECO:0007669"/>
    <property type="project" value="TreeGrafter"/>
</dbReference>
<dbReference type="PIRSF" id="PIRSF000804">
    <property type="entry name" value="DNA_pol_III_b"/>
    <property type="match status" value="1"/>
</dbReference>
<evidence type="ECO:0000256" key="3">
    <source>
        <dbReference type="ARBA" id="ARBA00021035"/>
    </source>
</evidence>
<dbReference type="AlphaFoldDB" id="A0A9X3WR73"/>
<evidence type="ECO:0000256" key="2">
    <source>
        <dbReference type="ARBA" id="ARBA00010752"/>
    </source>
</evidence>
<gene>
    <name evidence="14" type="primary">dnaN</name>
    <name evidence="14" type="ORF">NC797_07130</name>
</gene>
<evidence type="ECO:0000256" key="8">
    <source>
        <dbReference type="ARBA" id="ARBA00022932"/>
    </source>
</evidence>
<protein>
    <recommendedName>
        <fullName evidence="3 10">Beta sliding clamp</fullName>
    </recommendedName>
</protein>
<comment type="caution">
    <text evidence="14">The sequence shown here is derived from an EMBL/GenBank/DDBJ whole genome shotgun (WGS) entry which is preliminary data.</text>
</comment>
<dbReference type="PANTHER" id="PTHR30478">
    <property type="entry name" value="DNA POLYMERASE III SUBUNIT BETA"/>
    <property type="match status" value="1"/>
</dbReference>
<evidence type="ECO:0000256" key="9">
    <source>
        <dbReference type="ARBA" id="ARBA00023125"/>
    </source>
</evidence>
<evidence type="ECO:0000256" key="5">
    <source>
        <dbReference type="ARBA" id="ARBA00022679"/>
    </source>
</evidence>
<dbReference type="InterPro" id="IPR046938">
    <property type="entry name" value="DNA_clamp_sf"/>
</dbReference>
<dbReference type="InterPro" id="IPR022634">
    <property type="entry name" value="DNA_polIII_beta_N"/>
</dbReference>
<dbReference type="Proteomes" id="UP001145050">
    <property type="component" value="Unassembled WGS sequence"/>
</dbReference>
<dbReference type="CDD" id="cd00140">
    <property type="entry name" value="beta_clamp"/>
    <property type="match status" value="1"/>
</dbReference>
<evidence type="ECO:0000259" key="13">
    <source>
        <dbReference type="Pfam" id="PF02768"/>
    </source>
</evidence>
<evidence type="ECO:0000259" key="12">
    <source>
        <dbReference type="Pfam" id="PF02767"/>
    </source>
</evidence>